<proteinExistence type="predicted"/>
<evidence type="ECO:0000313" key="1">
    <source>
        <dbReference type="EMBL" id="RUO39143.1"/>
    </source>
</evidence>
<dbReference type="EMBL" id="PIPR01000003">
    <property type="protein sequence ID" value="RUO39143.1"/>
    <property type="molecule type" value="Genomic_DNA"/>
</dbReference>
<comment type="caution">
    <text evidence="1">The sequence shown here is derived from an EMBL/GenBank/DDBJ whole genome shotgun (WGS) entry which is preliminary data.</text>
</comment>
<dbReference type="GO" id="GO:0009279">
    <property type="term" value="C:cell outer membrane"/>
    <property type="evidence" value="ECO:0007669"/>
    <property type="project" value="InterPro"/>
</dbReference>
<sequence>MSVTRITSNLILIMLLVGCQTAPTQRYSDAQLAQLDTVSFIRPYELSRNDVSFSPLGEVTGESCQTSLMQAPATEEDALLALKLAAAERGANVLVLRQCEAVEIDGCSSAWMCIGDAHQMQPLQ</sequence>
<evidence type="ECO:0008006" key="3">
    <source>
        <dbReference type="Google" id="ProtNLM"/>
    </source>
</evidence>
<name>A0A7Z6ZS16_9GAMM</name>
<dbReference type="Gene3D" id="3.30.110.70">
    <property type="entry name" value="Hypothetical protein apc22750. Chain B"/>
    <property type="match status" value="1"/>
</dbReference>
<accession>A0A7Z6ZS16</accession>
<protein>
    <recommendedName>
        <fullName evidence="3">RcsF protein</fullName>
    </recommendedName>
</protein>
<dbReference type="AlphaFoldDB" id="A0A7Z6ZS16"/>
<evidence type="ECO:0000313" key="2">
    <source>
        <dbReference type="Proteomes" id="UP000287766"/>
    </source>
</evidence>
<keyword evidence="2" id="KW-1185">Reference proteome</keyword>
<dbReference type="GO" id="GO:0035556">
    <property type="term" value="P:intracellular signal transduction"/>
    <property type="evidence" value="ECO:0007669"/>
    <property type="project" value="InterPro"/>
</dbReference>
<dbReference type="PROSITE" id="PS51257">
    <property type="entry name" value="PROKAR_LIPOPROTEIN"/>
    <property type="match status" value="1"/>
</dbReference>
<dbReference type="RefSeq" id="WP_169931410.1">
    <property type="nucleotide sequence ID" value="NZ_PIPR01000003.1"/>
</dbReference>
<organism evidence="1 2">
    <name type="scientific">Pseudidiomarina aestuarii</name>
    <dbReference type="NCBI Taxonomy" id="624146"/>
    <lineage>
        <taxon>Bacteria</taxon>
        <taxon>Pseudomonadati</taxon>
        <taxon>Pseudomonadota</taxon>
        <taxon>Gammaproteobacteria</taxon>
        <taxon>Alteromonadales</taxon>
        <taxon>Idiomarinaceae</taxon>
        <taxon>Pseudidiomarina</taxon>
    </lineage>
</organism>
<dbReference type="Proteomes" id="UP000287766">
    <property type="component" value="Unassembled WGS sequence"/>
</dbReference>
<gene>
    <name evidence="1" type="ORF">CWE22_10305</name>
</gene>
<reference evidence="2" key="1">
    <citation type="journal article" date="2018" name="Front. Microbiol.">
        <title>Genome-Based Analysis Reveals the Taxonomy and Diversity of the Family Idiomarinaceae.</title>
        <authorList>
            <person name="Liu Y."/>
            <person name="Lai Q."/>
            <person name="Shao Z."/>
        </authorList>
    </citation>
    <scope>NUCLEOTIDE SEQUENCE [LARGE SCALE GENOMIC DNA]</scope>
    <source>
        <strain evidence="2">KYW314</strain>
    </source>
</reference>
<dbReference type="InterPro" id="IPR030852">
    <property type="entry name" value="RcsF"/>
</dbReference>
<dbReference type="Pfam" id="PF16358">
    <property type="entry name" value="RcsF"/>
    <property type="match status" value="1"/>
</dbReference>